<protein>
    <submittedName>
        <fullName evidence="5">Dimethylallyltransferase</fullName>
    </submittedName>
</protein>
<comment type="caution">
    <text evidence="5">The sequence shown here is derived from an EMBL/GenBank/DDBJ whole genome shotgun (WGS) entry which is preliminary data.</text>
</comment>
<dbReference type="RefSeq" id="WP_189133614.1">
    <property type="nucleotide sequence ID" value="NZ_BMMS01000020.1"/>
</dbReference>
<evidence type="ECO:0000313" key="5">
    <source>
        <dbReference type="EMBL" id="GGO93270.1"/>
    </source>
</evidence>
<evidence type="ECO:0000256" key="1">
    <source>
        <dbReference type="ARBA" id="ARBA00023016"/>
    </source>
</evidence>
<gene>
    <name evidence="5" type="ORF">GCM10012280_45410</name>
</gene>
<keyword evidence="6" id="KW-1185">Reference proteome</keyword>
<dbReference type="PANTHER" id="PTHR48094">
    <property type="entry name" value="PROTEIN/NUCLEIC ACID DEGLYCASE DJ-1-RELATED"/>
    <property type="match status" value="1"/>
</dbReference>
<dbReference type="InterPro" id="IPR002818">
    <property type="entry name" value="DJ-1/PfpI"/>
</dbReference>
<sequence>MSKILMVVSSADSLKLADGSVHPTGYWAEEVAASHKVLRNGGAQVDIATPGGVRPTVDAISLDGRGGVAERDAEEFRAYLASIADQITSPLALSDVRAGDYDAIYIPGGHAPMADLAQDAGLGRLLNEANAQGKAVAALCHGVAALLSSTTSDGGFTFAGRHLTSFTDEEERQGGLGDNTPFFVESRLRERGAVLDTGAAWSSKVVEDGNLITGQNPQSSTATAQAVLKALAGN</sequence>
<dbReference type="Pfam" id="PF01965">
    <property type="entry name" value="DJ-1_PfpI"/>
    <property type="match status" value="1"/>
</dbReference>
<proteinExistence type="inferred from homology"/>
<dbReference type="EMBL" id="BMMS01000020">
    <property type="protein sequence ID" value="GGO93270.1"/>
    <property type="molecule type" value="Genomic_DNA"/>
</dbReference>
<keyword evidence="1" id="KW-0346">Stress response</keyword>
<reference evidence="5" key="2">
    <citation type="submission" date="2020-09" db="EMBL/GenBank/DDBJ databases">
        <authorList>
            <person name="Sun Q."/>
            <person name="Zhou Y."/>
        </authorList>
    </citation>
    <scope>NUCLEOTIDE SEQUENCE</scope>
    <source>
        <strain evidence="5">CGMCC 4.7201</strain>
    </source>
</reference>
<dbReference type="AlphaFoldDB" id="A0A917ZTQ9"/>
<dbReference type="SUPFAM" id="SSF52317">
    <property type="entry name" value="Class I glutamine amidotransferase-like"/>
    <property type="match status" value="1"/>
</dbReference>
<evidence type="ECO:0000259" key="4">
    <source>
        <dbReference type="Pfam" id="PF01965"/>
    </source>
</evidence>
<name>A0A917ZTQ9_9ACTN</name>
<organism evidence="5 6">
    <name type="scientific">Wenjunlia tyrosinilytica</name>
    <dbReference type="NCBI Taxonomy" id="1544741"/>
    <lineage>
        <taxon>Bacteria</taxon>
        <taxon>Bacillati</taxon>
        <taxon>Actinomycetota</taxon>
        <taxon>Actinomycetes</taxon>
        <taxon>Kitasatosporales</taxon>
        <taxon>Streptomycetaceae</taxon>
        <taxon>Wenjunlia</taxon>
    </lineage>
</organism>
<keyword evidence="2" id="KW-0456">Lyase</keyword>
<dbReference type="Proteomes" id="UP000641932">
    <property type="component" value="Unassembled WGS sequence"/>
</dbReference>
<dbReference type="GO" id="GO:0019172">
    <property type="term" value="F:glyoxalase III activity"/>
    <property type="evidence" value="ECO:0007669"/>
    <property type="project" value="TreeGrafter"/>
</dbReference>
<dbReference type="Gene3D" id="3.40.50.880">
    <property type="match status" value="1"/>
</dbReference>
<comment type="similarity">
    <text evidence="3">Belongs to the peptidase C56 family. HSP31-like subfamily.</text>
</comment>
<dbReference type="PANTHER" id="PTHR48094:SF11">
    <property type="entry name" value="GLUTATHIONE-INDEPENDENT GLYOXALASE HSP31-RELATED"/>
    <property type="match status" value="1"/>
</dbReference>
<feature type="domain" description="DJ-1/PfpI" evidence="4">
    <location>
        <begin position="30"/>
        <end position="229"/>
    </location>
</feature>
<dbReference type="CDD" id="cd03141">
    <property type="entry name" value="GATase1_Hsp31_like"/>
    <property type="match status" value="1"/>
</dbReference>
<reference evidence="5" key="1">
    <citation type="journal article" date="2014" name="Int. J. Syst. Evol. Microbiol.">
        <title>Complete genome sequence of Corynebacterium casei LMG S-19264T (=DSM 44701T), isolated from a smear-ripened cheese.</title>
        <authorList>
            <consortium name="US DOE Joint Genome Institute (JGI-PGF)"/>
            <person name="Walter F."/>
            <person name="Albersmeier A."/>
            <person name="Kalinowski J."/>
            <person name="Ruckert C."/>
        </authorList>
    </citation>
    <scope>NUCLEOTIDE SEQUENCE</scope>
    <source>
        <strain evidence="5">CGMCC 4.7201</strain>
    </source>
</reference>
<dbReference type="GO" id="GO:0005737">
    <property type="term" value="C:cytoplasm"/>
    <property type="evidence" value="ECO:0007669"/>
    <property type="project" value="TreeGrafter"/>
</dbReference>
<evidence type="ECO:0000313" key="6">
    <source>
        <dbReference type="Proteomes" id="UP000641932"/>
    </source>
</evidence>
<dbReference type="GO" id="GO:0019243">
    <property type="term" value="P:methylglyoxal catabolic process to D-lactate via S-lactoyl-glutathione"/>
    <property type="evidence" value="ECO:0007669"/>
    <property type="project" value="TreeGrafter"/>
</dbReference>
<evidence type="ECO:0000256" key="2">
    <source>
        <dbReference type="ARBA" id="ARBA00023239"/>
    </source>
</evidence>
<evidence type="ECO:0000256" key="3">
    <source>
        <dbReference type="ARBA" id="ARBA00038493"/>
    </source>
</evidence>
<dbReference type="InterPro" id="IPR050325">
    <property type="entry name" value="Prot/Nucl_acid_deglycase"/>
</dbReference>
<accession>A0A917ZTQ9</accession>
<dbReference type="InterPro" id="IPR029062">
    <property type="entry name" value="Class_I_gatase-like"/>
</dbReference>